<proteinExistence type="predicted"/>
<dbReference type="EMBL" id="OU912926">
    <property type="protein sequence ID" value="CAG9932357.1"/>
    <property type="molecule type" value="Genomic_DNA"/>
</dbReference>
<protein>
    <recommendedName>
        <fullName evidence="3">Cell filamentation protein Fic</fullName>
    </recommendedName>
</protein>
<dbReference type="Pfam" id="PF13310">
    <property type="entry name" value="Virulence_RhuM"/>
    <property type="match status" value="1"/>
</dbReference>
<dbReference type="InterPro" id="IPR011204">
    <property type="entry name" value="Virulence_RhuM-like"/>
</dbReference>
<organism evidence="1 2">
    <name type="scientific">Candidatus Nitrotoga arctica</name>
    <dbReference type="NCBI Taxonomy" id="453162"/>
    <lineage>
        <taxon>Bacteria</taxon>
        <taxon>Pseudomonadati</taxon>
        <taxon>Pseudomonadota</taxon>
        <taxon>Betaproteobacteria</taxon>
        <taxon>Nitrosomonadales</taxon>
        <taxon>Gallionellaceae</taxon>
        <taxon>Candidatus Nitrotoga</taxon>
    </lineage>
</organism>
<evidence type="ECO:0000313" key="1">
    <source>
        <dbReference type="EMBL" id="CAG9932357.1"/>
    </source>
</evidence>
<name>A0ABN8AL67_9PROT</name>
<dbReference type="PANTHER" id="PTHR35810:SF1">
    <property type="entry name" value="CYTOPLASMIC PROTEIN"/>
    <property type="match status" value="1"/>
</dbReference>
<dbReference type="Proteomes" id="UP000839052">
    <property type="component" value="Chromosome"/>
</dbReference>
<keyword evidence="2" id="KW-1185">Reference proteome</keyword>
<gene>
    <name evidence="1" type="ORF">NTG6680_1104</name>
</gene>
<sequence>MSELTTRMTSPVILYTTGDGKVTVDVWFANDNFWLTQKTIAELFGVKTPAVNKHLKNIFTTGELVEDAVVSILETTAADGKTYATRFYNLDAVIAVGYRVNSIKATHFRIWATQTLREYMVKGFALNDEMLKNGRAFGQDYFDELLERIREIRASERRAYQKIADVFEQCSSDYQGNSEETQLFFQMVQNKLHFASTGKTAAEIVHSRADANKPFMGLTTWKNAPPGKILKGDVTIAKNYLNQSELDKLNRLVSLFIDFAEVRALNRQVMTMKNWLEWVERFLNFTDQQVLENAGKISQEMARTKAHVEYDKFRVQQDLDYQSDFDLKLARYLKGEEKP</sequence>
<evidence type="ECO:0000313" key="2">
    <source>
        <dbReference type="Proteomes" id="UP000839052"/>
    </source>
</evidence>
<accession>A0ABN8AL67</accession>
<dbReference type="PIRSF" id="PIRSF015268">
    <property type="entry name" value="Virulence_RhuM"/>
    <property type="match status" value="1"/>
</dbReference>
<reference evidence="1 2" key="1">
    <citation type="submission" date="2021-10" db="EMBL/GenBank/DDBJ databases">
        <authorList>
            <person name="Koch H."/>
        </authorList>
    </citation>
    <scope>NUCLEOTIDE SEQUENCE [LARGE SCALE GENOMIC DNA]</scope>
    <source>
        <strain evidence="1">6680</strain>
    </source>
</reference>
<dbReference type="RefSeq" id="WP_239796303.1">
    <property type="nucleotide sequence ID" value="NZ_OU912926.1"/>
</dbReference>
<evidence type="ECO:0008006" key="3">
    <source>
        <dbReference type="Google" id="ProtNLM"/>
    </source>
</evidence>
<dbReference type="PANTHER" id="PTHR35810">
    <property type="entry name" value="CYTOPLASMIC PROTEIN-RELATED"/>
    <property type="match status" value="1"/>
</dbReference>